<dbReference type="EMBL" id="NSIT01000209">
    <property type="protein sequence ID" value="PJE78304.1"/>
    <property type="molecule type" value="Genomic_DNA"/>
</dbReference>
<evidence type="ECO:0000313" key="1">
    <source>
        <dbReference type="EMBL" id="PJE78304.1"/>
    </source>
</evidence>
<dbReference type="AlphaFoldDB" id="A0A2H9T512"/>
<proteinExistence type="predicted"/>
<name>A0A2H9T512_9ZZZZ</name>
<accession>A0A2H9T512</accession>
<organism evidence="1">
    <name type="scientific">invertebrate metagenome</name>
    <dbReference type="NCBI Taxonomy" id="1711999"/>
    <lineage>
        <taxon>unclassified sequences</taxon>
        <taxon>metagenomes</taxon>
        <taxon>organismal metagenomes</taxon>
    </lineage>
</organism>
<sequence length="238" mass="27900">MVEQELFITELDLYLENKDINKDILIEGYSGKAKNQKDKTIKSWLRPFKVWINNRYGNKSGSQESRKKNTSHQTRKVLLSERVIGPNILHSINDKIGKEYQWLYPDESMDFLLWSREKFLKYHAINSERAQKSATVWSTLFHGWVFRGIDQNDAIADFRKTPFDVEMITGMSPFSDQIKALSEGDKLLVTKLLCMFKLESSDERRNLRQWQIRAWKRLRYEPALKALLSPIANSVPAL</sequence>
<reference evidence="1" key="1">
    <citation type="journal article" date="2017" name="Appl. Environ. Microbiol.">
        <title>Molecular characterization of an Endozoicomonas-like organism causing infection in king scallop Pecten maximus L.</title>
        <authorList>
            <person name="Cano I."/>
            <person name="van Aerle R."/>
            <person name="Ross S."/>
            <person name="Verner-Jeffreys D.W."/>
            <person name="Paley R.K."/>
            <person name="Rimmer G."/>
            <person name="Ryder D."/>
            <person name="Hooper P."/>
            <person name="Stone D."/>
            <person name="Feist S.W."/>
        </authorList>
    </citation>
    <scope>NUCLEOTIDE SEQUENCE</scope>
</reference>
<comment type="caution">
    <text evidence="1">The sequence shown here is derived from an EMBL/GenBank/DDBJ whole genome shotgun (WGS) entry which is preliminary data.</text>
</comment>
<protein>
    <submittedName>
        <fullName evidence="1">Uncharacterized protein</fullName>
    </submittedName>
</protein>
<gene>
    <name evidence="1" type="ORF">CI610_02759</name>
</gene>